<evidence type="ECO:0000256" key="8">
    <source>
        <dbReference type="ARBA" id="ARBA00022741"/>
    </source>
</evidence>
<evidence type="ECO:0000313" key="17">
    <source>
        <dbReference type="EMBL" id="MBA5779005.1"/>
    </source>
</evidence>
<keyword evidence="11 15" id="KW-0067">ATP-binding</keyword>
<dbReference type="PANTHER" id="PTHR22749">
    <property type="entry name" value="RIBOFLAVIN KINASE/FMN ADENYLYLTRANSFERASE"/>
    <property type="match status" value="1"/>
</dbReference>
<evidence type="ECO:0000256" key="10">
    <source>
        <dbReference type="ARBA" id="ARBA00022827"/>
    </source>
</evidence>
<gene>
    <name evidence="17" type="ORF">H2509_17900</name>
</gene>
<dbReference type="InterPro" id="IPR015864">
    <property type="entry name" value="FAD_synthase"/>
</dbReference>
<dbReference type="InterPro" id="IPR023468">
    <property type="entry name" value="Riboflavin_kinase"/>
</dbReference>
<evidence type="ECO:0000256" key="6">
    <source>
        <dbReference type="ARBA" id="ARBA00022679"/>
    </source>
</evidence>
<dbReference type="RefSeq" id="WP_182167839.1">
    <property type="nucleotide sequence ID" value="NZ_JACFXV010000065.1"/>
</dbReference>
<comment type="catalytic activity">
    <reaction evidence="13 15">
        <text>riboflavin + ATP = FMN + ADP + H(+)</text>
        <dbReference type="Rhea" id="RHEA:14357"/>
        <dbReference type="ChEBI" id="CHEBI:15378"/>
        <dbReference type="ChEBI" id="CHEBI:30616"/>
        <dbReference type="ChEBI" id="CHEBI:57986"/>
        <dbReference type="ChEBI" id="CHEBI:58210"/>
        <dbReference type="ChEBI" id="CHEBI:456216"/>
        <dbReference type="EC" id="2.7.1.26"/>
    </reaction>
</comment>
<evidence type="ECO:0000256" key="2">
    <source>
        <dbReference type="ARBA" id="ARBA00004726"/>
    </source>
</evidence>
<evidence type="ECO:0000256" key="13">
    <source>
        <dbReference type="ARBA" id="ARBA00047880"/>
    </source>
</evidence>
<keyword evidence="4 15" id="KW-0285">Flavoprotein</keyword>
<dbReference type="NCBIfam" id="TIGR00083">
    <property type="entry name" value="ribF"/>
    <property type="match status" value="1"/>
</dbReference>
<comment type="similarity">
    <text evidence="15">Belongs to the ribF family.</text>
</comment>
<dbReference type="GO" id="GO:0009231">
    <property type="term" value="P:riboflavin biosynthetic process"/>
    <property type="evidence" value="ECO:0007669"/>
    <property type="project" value="InterPro"/>
</dbReference>
<keyword evidence="7 15" id="KW-0548">Nucleotidyltransferase</keyword>
<dbReference type="InterPro" id="IPR014729">
    <property type="entry name" value="Rossmann-like_a/b/a_fold"/>
</dbReference>
<dbReference type="InterPro" id="IPR002606">
    <property type="entry name" value="Riboflavin_kinase_bac"/>
</dbReference>
<dbReference type="NCBIfam" id="NF004160">
    <property type="entry name" value="PRK05627.1-3"/>
    <property type="match status" value="1"/>
</dbReference>
<comment type="caution">
    <text evidence="17">The sequence shown here is derived from an EMBL/GenBank/DDBJ whole genome shotgun (WGS) entry which is preliminary data.</text>
</comment>
<comment type="pathway">
    <text evidence="3 15">Cofactor biosynthesis; FMN biosynthesis; FMN from riboflavin (ATP route): step 1/1.</text>
</comment>
<name>A0A839AIP8_9HYPH</name>
<evidence type="ECO:0000256" key="11">
    <source>
        <dbReference type="ARBA" id="ARBA00022840"/>
    </source>
</evidence>
<dbReference type="AlphaFoldDB" id="A0A839AIP8"/>
<evidence type="ECO:0000256" key="15">
    <source>
        <dbReference type="PIRNR" id="PIRNR004491"/>
    </source>
</evidence>
<dbReference type="PANTHER" id="PTHR22749:SF6">
    <property type="entry name" value="RIBOFLAVIN KINASE"/>
    <property type="match status" value="1"/>
</dbReference>
<comment type="function">
    <text evidence="1">Catalyzes the phosphorylation of riboflavin to FMN followed by the adenylation of FMN to FAD.</text>
</comment>
<dbReference type="SMART" id="SM00904">
    <property type="entry name" value="Flavokinase"/>
    <property type="match status" value="1"/>
</dbReference>
<keyword evidence="6 15" id="KW-0808">Transferase</keyword>
<reference evidence="17 18" key="1">
    <citation type="submission" date="2020-07" db="EMBL/GenBank/DDBJ databases">
        <title>Stappia sp., F7233, whole genome shotgun sequencing project.</title>
        <authorList>
            <person name="Jiang S."/>
            <person name="Liu Z.W."/>
            <person name="Du Z.J."/>
        </authorList>
    </citation>
    <scope>NUCLEOTIDE SEQUENCE [LARGE SCALE GENOMIC DNA]</scope>
    <source>
        <strain evidence="17 18">F7233</strain>
    </source>
</reference>
<proteinExistence type="inferred from homology"/>
<keyword evidence="18" id="KW-1185">Reference proteome</keyword>
<feature type="domain" description="Riboflavin kinase" evidence="16">
    <location>
        <begin position="192"/>
        <end position="315"/>
    </location>
</feature>
<evidence type="ECO:0000256" key="9">
    <source>
        <dbReference type="ARBA" id="ARBA00022777"/>
    </source>
</evidence>
<protein>
    <recommendedName>
        <fullName evidence="15">Riboflavin biosynthesis protein</fullName>
    </recommendedName>
    <domain>
        <recommendedName>
            <fullName evidence="15">Riboflavin kinase</fullName>
            <ecNumber evidence="15">2.7.1.26</ecNumber>
        </recommendedName>
        <alternativeName>
            <fullName evidence="15">Flavokinase</fullName>
        </alternativeName>
    </domain>
    <domain>
        <recommendedName>
            <fullName evidence="15">FMN adenylyltransferase</fullName>
            <ecNumber evidence="15">2.7.7.2</ecNumber>
        </recommendedName>
        <alternativeName>
            <fullName evidence="15">FAD pyrophosphorylase</fullName>
        </alternativeName>
        <alternativeName>
            <fullName evidence="15">FAD synthase</fullName>
        </alternativeName>
    </domain>
</protein>
<keyword evidence="9 15" id="KW-0418">Kinase</keyword>
<dbReference type="Pfam" id="PF01687">
    <property type="entry name" value="Flavokinase"/>
    <property type="match status" value="1"/>
</dbReference>
<evidence type="ECO:0000256" key="12">
    <source>
        <dbReference type="ARBA" id="ARBA00023268"/>
    </source>
</evidence>
<dbReference type="UniPathway" id="UPA00276">
    <property type="reaction ID" value="UER00406"/>
</dbReference>
<evidence type="ECO:0000256" key="3">
    <source>
        <dbReference type="ARBA" id="ARBA00005201"/>
    </source>
</evidence>
<evidence type="ECO:0000256" key="4">
    <source>
        <dbReference type="ARBA" id="ARBA00022630"/>
    </source>
</evidence>
<dbReference type="GO" id="GO:0005524">
    <property type="term" value="F:ATP binding"/>
    <property type="evidence" value="ECO:0007669"/>
    <property type="project" value="UniProtKB-UniRule"/>
</dbReference>
<evidence type="ECO:0000256" key="5">
    <source>
        <dbReference type="ARBA" id="ARBA00022643"/>
    </source>
</evidence>
<dbReference type="GO" id="GO:0009398">
    <property type="term" value="P:FMN biosynthetic process"/>
    <property type="evidence" value="ECO:0007669"/>
    <property type="project" value="UniProtKB-UniRule"/>
</dbReference>
<evidence type="ECO:0000256" key="14">
    <source>
        <dbReference type="ARBA" id="ARBA00049494"/>
    </source>
</evidence>
<dbReference type="SUPFAM" id="SSF82114">
    <property type="entry name" value="Riboflavin kinase-like"/>
    <property type="match status" value="1"/>
</dbReference>
<dbReference type="EC" id="2.7.7.2" evidence="15"/>
<dbReference type="PIRSF" id="PIRSF004491">
    <property type="entry name" value="FAD_Synth"/>
    <property type="match status" value="1"/>
</dbReference>
<evidence type="ECO:0000256" key="1">
    <source>
        <dbReference type="ARBA" id="ARBA00002121"/>
    </source>
</evidence>
<dbReference type="Pfam" id="PF06574">
    <property type="entry name" value="FAD_syn"/>
    <property type="match status" value="1"/>
</dbReference>
<dbReference type="EMBL" id="JACFXV010000065">
    <property type="protein sequence ID" value="MBA5779005.1"/>
    <property type="molecule type" value="Genomic_DNA"/>
</dbReference>
<dbReference type="InterPro" id="IPR023465">
    <property type="entry name" value="Riboflavin_kinase_dom_sf"/>
</dbReference>
<dbReference type="Proteomes" id="UP000541109">
    <property type="component" value="Unassembled WGS sequence"/>
</dbReference>
<dbReference type="Gene3D" id="3.40.50.620">
    <property type="entry name" value="HUPs"/>
    <property type="match status" value="1"/>
</dbReference>
<dbReference type="EC" id="2.7.1.26" evidence="15"/>
<dbReference type="SUPFAM" id="SSF52374">
    <property type="entry name" value="Nucleotidylyl transferase"/>
    <property type="match status" value="1"/>
</dbReference>
<dbReference type="GO" id="GO:0006747">
    <property type="term" value="P:FAD biosynthetic process"/>
    <property type="evidence" value="ECO:0007669"/>
    <property type="project" value="UniProtKB-UniRule"/>
</dbReference>
<evidence type="ECO:0000313" key="18">
    <source>
        <dbReference type="Proteomes" id="UP000541109"/>
    </source>
</evidence>
<sequence>MLASPKSEFVTVTDIATFPERLKGGVVAIGNFDGVHRGHQAVLEAAREEAARRNCPAFAMTFEPHPRTVFNPDKPVFRLTPPAAKARLMRALGLDGLISVPFTRDFAAIEAQDFVDHILQENLHITHAVTGYDFHFGRARRGTPDFLRAAGLSDDFGVTIVEAEKNEGGETISSSRIRAALAEGDIALANALLGYRWFFSATVQHGDKRGRDLGYPTANLQLAPEADLAHGIYAVRVNIDGQTHDGVASHGRRPTFDNGRPLFEVHVFDFSGDLYDREVEVTVAAYLREERRFESAEALIEQMDRDSGEARAAFASLQPLSPLDLALTAAGTP</sequence>
<comment type="catalytic activity">
    <reaction evidence="14 15">
        <text>FMN + ATP + H(+) = FAD + diphosphate</text>
        <dbReference type="Rhea" id="RHEA:17237"/>
        <dbReference type="ChEBI" id="CHEBI:15378"/>
        <dbReference type="ChEBI" id="CHEBI:30616"/>
        <dbReference type="ChEBI" id="CHEBI:33019"/>
        <dbReference type="ChEBI" id="CHEBI:57692"/>
        <dbReference type="ChEBI" id="CHEBI:58210"/>
        <dbReference type="EC" id="2.7.7.2"/>
    </reaction>
</comment>
<evidence type="ECO:0000259" key="16">
    <source>
        <dbReference type="SMART" id="SM00904"/>
    </source>
</evidence>
<keyword evidence="10 15" id="KW-0274">FAD</keyword>
<organism evidence="17 18">
    <name type="scientific">Stappia albiluteola</name>
    <dbReference type="NCBI Taxonomy" id="2758565"/>
    <lineage>
        <taxon>Bacteria</taxon>
        <taxon>Pseudomonadati</taxon>
        <taxon>Pseudomonadota</taxon>
        <taxon>Alphaproteobacteria</taxon>
        <taxon>Hyphomicrobiales</taxon>
        <taxon>Stappiaceae</taxon>
        <taxon>Stappia</taxon>
    </lineage>
</organism>
<accession>A0A839AIP8</accession>
<keyword evidence="8 15" id="KW-0547">Nucleotide-binding</keyword>
<dbReference type="GO" id="GO:0008531">
    <property type="term" value="F:riboflavin kinase activity"/>
    <property type="evidence" value="ECO:0007669"/>
    <property type="project" value="UniProtKB-UniRule"/>
</dbReference>
<evidence type="ECO:0000256" key="7">
    <source>
        <dbReference type="ARBA" id="ARBA00022695"/>
    </source>
</evidence>
<dbReference type="Gene3D" id="2.40.30.30">
    <property type="entry name" value="Riboflavin kinase-like"/>
    <property type="match status" value="1"/>
</dbReference>
<keyword evidence="12" id="KW-0511">Multifunctional enzyme</keyword>
<dbReference type="CDD" id="cd02064">
    <property type="entry name" value="FAD_synthetase_N"/>
    <property type="match status" value="1"/>
</dbReference>
<dbReference type="FunFam" id="3.40.50.620:FF:000021">
    <property type="entry name" value="Riboflavin biosynthesis protein"/>
    <property type="match status" value="1"/>
</dbReference>
<comment type="pathway">
    <text evidence="2 15">Cofactor biosynthesis; FAD biosynthesis; FAD from FMN: step 1/1.</text>
</comment>
<dbReference type="UniPathway" id="UPA00277">
    <property type="reaction ID" value="UER00407"/>
</dbReference>
<dbReference type="GO" id="GO:0003919">
    <property type="term" value="F:FMN adenylyltransferase activity"/>
    <property type="evidence" value="ECO:0007669"/>
    <property type="project" value="UniProtKB-UniRule"/>
</dbReference>
<dbReference type="InterPro" id="IPR015865">
    <property type="entry name" value="Riboflavin_kinase_bac/euk"/>
</dbReference>
<keyword evidence="5 15" id="KW-0288">FMN</keyword>